<accession>W6YP51</accession>
<sequence length="83" mass="9248">MTAALVPSRSTRVKWKAEAPKYIGAGVYICSQPFLLYTNMLSSYETFDSARSSPYPYAMLNDLNERRPATAILASPARAITRQ</sequence>
<evidence type="ECO:0000313" key="1">
    <source>
        <dbReference type="EMBL" id="EUC39450.1"/>
    </source>
</evidence>
<gene>
    <name evidence="1" type="ORF">COCMIDRAFT_10490</name>
</gene>
<protein>
    <submittedName>
        <fullName evidence="1">Uncharacterized protein</fullName>
    </submittedName>
</protein>
<dbReference type="GeneID" id="19118600"/>
<evidence type="ECO:0000313" key="2">
    <source>
        <dbReference type="Proteomes" id="UP000054032"/>
    </source>
</evidence>
<dbReference type="KEGG" id="bor:COCMIDRAFT_10490"/>
<dbReference type="AlphaFoldDB" id="W6YP51"/>
<dbReference type="HOGENOM" id="CLU_2542244_0_0_1"/>
<proteinExistence type="predicted"/>
<dbReference type="RefSeq" id="XP_007694031.1">
    <property type="nucleotide sequence ID" value="XM_007695841.1"/>
</dbReference>
<reference evidence="1 2" key="1">
    <citation type="journal article" date="2013" name="PLoS Genet.">
        <title>Comparative genome structure, secondary metabolite, and effector coding capacity across Cochliobolus pathogens.</title>
        <authorList>
            <person name="Condon B.J."/>
            <person name="Leng Y."/>
            <person name="Wu D."/>
            <person name="Bushley K.E."/>
            <person name="Ohm R.A."/>
            <person name="Otillar R."/>
            <person name="Martin J."/>
            <person name="Schackwitz W."/>
            <person name="Grimwood J."/>
            <person name="MohdZainudin N."/>
            <person name="Xue C."/>
            <person name="Wang R."/>
            <person name="Manning V.A."/>
            <person name="Dhillon B."/>
            <person name="Tu Z.J."/>
            <person name="Steffenson B.J."/>
            <person name="Salamov A."/>
            <person name="Sun H."/>
            <person name="Lowry S."/>
            <person name="LaButti K."/>
            <person name="Han J."/>
            <person name="Copeland A."/>
            <person name="Lindquist E."/>
            <person name="Barry K."/>
            <person name="Schmutz J."/>
            <person name="Baker S.E."/>
            <person name="Ciuffetti L.M."/>
            <person name="Grigoriev I.V."/>
            <person name="Zhong S."/>
            <person name="Turgeon B.G."/>
        </authorList>
    </citation>
    <scope>NUCLEOTIDE SEQUENCE [LARGE SCALE GENOMIC DNA]</scope>
    <source>
        <strain evidence="1 2">ATCC 44560</strain>
    </source>
</reference>
<organism evidence="1 2">
    <name type="scientific">Bipolaris oryzae ATCC 44560</name>
    <dbReference type="NCBI Taxonomy" id="930090"/>
    <lineage>
        <taxon>Eukaryota</taxon>
        <taxon>Fungi</taxon>
        <taxon>Dikarya</taxon>
        <taxon>Ascomycota</taxon>
        <taxon>Pezizomycotina</taxon>
        <taxon>Dothideomycetes</taxon>
        <taxon>Pleosporomycetidae</taxon>
        <taxon>Pleosporales</taxon>
        <taxon>Pleosporineae</taxon>
        <taxon>Pleosporaceae</taxon>
        <taxon>Bipolaris</taxon>
    </lineage>
</organism>
<dbReference type="EMBL" id="KI964464">
    <property type="protein sequence ID" value="EUC39450.1"/>
    <property type="molecule type" value="Genomic_DNA"/>
</dbReference>
<dbReference type="Proteomes" id="UP000054032">
    <property type="component" value="Unassembled WGS sequence"/>
</dbReference>
<name>W6YP51_COCMI</name>
<keyword evidence="2" id="KW-1185">Reference proteome</keyword>